<feature type="transmembrane region" description="Helical" evidence="1">
    <location>
        <begin position="93"/>
        <end position="114"/>
    </location>
</feature>
<proteinExistence type="predicted"/>
<reference evidence="2 3" key="1">
    <citation type="submission" date="2020-08" db="EMBL/GenBank/DDBJ databases">
        <title>Genomic Encyclopedia of Type Strains, Phase IV (KMG-IV): sequencing the most valuable type-strain genomes for metagenomic binning, comparative biology and taxonomic classification.</title>
        <authorList>
            <person name="Goeker M."/>
        </authorList>
    </citation>
    <scope>NUCLEOTIDE SEQUENCE [LARGE SCALE GENOMIC DNA]</scope>
    <source>
        <strain evidence="2 3">DSM 22368</strain>
    </source>
</reference>
<dbReference type="EMBL" id="JACHHT010000001">
    <property type="protein sequence ID" value="MBB6520713.1"/>
    <property type="molecule type" value="Genomic_DNA"/>
</dbReference>
<keyword evidence="3" id="KW-1185">Reference proteome</keyword>
<keyword evidence="1" id="KW-0472">Membrane</keyword>
<keyword evidence="1" id="KW-1133">Transmembrane helix</keyword>
<organism evidence="2 3">
    <name type="scientific">Pseudoteredinibacter isoporae</name>
    <dbReference type="NCBI Taxonomy" id="570281"/>
    <lineage>
        <taxon>Bacteria</taxon>
        <taxon>Pseudomonadati</taxon>
        <taxon>Pseudomonadota</taxon>
        <taxon>Gammaproteobacteria</taxon>
        <taxon>Cellvibrionales</taxon>
        <taxon>Cellvibrionaceae</taxon>
        <taxon>Pseudoteredinibacter</taxon>
    </lineage>
</organism>
<sequence>MAGLSLWYLLALVYNLSAYFKIQNGEAFLASSDPVRGTLFISLFMTVLGLKEGFPGIFKFVFPIGLSVLAYGGFVNHIVYWLRHGGASEGTGHILLCALSLNGFAVVCGVSLWWRELRGDRP</sequence>
<dbReference type="Proteomes" id="UP000528457">
    <property type="component" value="Unassembled WGS sequence"/>
</dbReference>
<evidence type="ECO:0000313" key="3">
    <source>
        <dbReference type="Proteomes" id="UP000528457"/>
    </source>
</evidence>
<accession>A0A7X0MUV9</accession>
<dbReference type="InParanoid" id="A0A7X0MUV9"/>
<comment type="caution">
    <text evidence="2">The sequence shown here is derived from an EMBL/GenBank/DDBJ whole genome shotgun (WGS) entry which is preliminary data.</text>
</comment>
<feature type="transmembrane region" description="Helical" evidence="1">
    <location>
        <begin position="57"/>
        <end position="81"/>
    </location>
</feature>
<keyword evidence="1" id="KW-0812">Transmembrane</keyword>
<protein>
    <submittedName>
        <fullName evidence="2">Uncharacterized protein</fullName>
    </submittedName>
</protein>
<name>A0A7X0MUV9_9GAMM</name>
<evidence type="ECO:0000256" key="1">
    <source>
        <dbReference type="SAM" id="Phobius"/>
    </source>
</evidence>
<dbReference type="RefSeq" id="WP_166850439.1">
    <property type="nucleotide sequence ID" value="NZ_JAAONY010000001.1"/>
</dbReference>
<gene>
    <name evidence="2" type="ORF">HNR48_000991</name>
</gene>
<dbReference type="AlphaFoldDB" id="A0A7X0MUV9"/>
<evidence type="ECO:0000313" key="2">
    <source>
        <dbReference type="EMBL" id="MBB6520713.1"/>
    </source>
</evidence>